<keyword evidence="4" id="KW-0472">Membrane</keyword>
<feature type="domain" description="Fido" evidence="5">
    <location>
        <begin position="120"/>
        <end position="279"/>
    </location>
</feature>
<feature type="active site" evidence="1">
    <location>
        <position position="214"/>
    </location>
</feature>
<evidence type="ECO:0000259" key="5">
    <source>
        <dbReference type="PROSITE" id="PS51459"/>
    </source>
</evidence>
<dbReference type="PANTHER" id="PTHR13504">
    <property type="entry name" value="FIDO DOMAIN-CONTAINING PROTEIN DDB_G0283145"/>
    <property type="match status" value="1"/>
</dbReference>
<evidence type="ECO:0000256" key="1">
    <source>
        <dbReference type="PIRSR" id="PIRSR640198-1"/>
    </source>
</evidence>
<keyword evidence="7" id="KW-1185">Reference proteome</keyword>
<feature type="site" description="Important for autoinhibition of adenylyltransferase activity" evidence="3">
    <location>
        <position position="68"/>
    </location>
</feature>
<accession>A0A261FEJ1</accession>
<dbReference type="InterPro" id="IPR040198">
    <property type="entry name" value="Fido_containing"/>
</dbReference>
<dbReference type="SUPFAM" id="SSF140931">
    <property type="entry name" value="Fic-like"/>
    <property type="match status" value="1"/>
</dbReference>
<sequence>MGDGRRYEQQNPWISFRYAVSFAPLWAKLGEAYSKCKHLSGTPLKPALQRDLSRIYMIKGALASTAIEGNTLSEAQVMALREGKEKLPPSQRYLEQEVDNVLGALKDIDSSGRSGERFRLSAEWIKDQNRKVLDGLEVEDYVVPGEYCTGQMVVGSYRGAPPEDVPYLMDRLCEWLNTEYLEPADACNDDQEDMRFYLCFLAAVLAHLYLVWIHGFGDGNGRTARLVETAILDHSGVVPWISANTLADYYNQTRDKYYLRLSESSRNGDASGFVHYSAVGFVEKLRDQIERVQDQQRKIAWESLVYEVLRDEPSGVARDRRRDVVIAMSNMSGSLERQQISQLTPRIAAKYGNDETKRARMLSRDLKRLAELGLVRREGRGMWTSNITIMDAFKPV</sequence>
<dbReference type="Gene3D" id="1.10.3290.10">
    <property type="entry name" value="Fido-like domain"/>
    <property type="match status" value="1"/>
</dbReference>
<gene>
    <name evidence="6" type="ORF">BTIS_1349</name>
</gene>
<protein>
    <submittedName>
        <fullName evidence="6">Cell filamentation protein Fic</fullName>
    </submittedName>
</protein>
<keyword evidence="2" id="KW-0067">ATP-binding</keyword>
<evidence type="ECO:0000313" key="7">
    <source>
        <dbReference type="Proteomes" id="UP000216444"/>
    </source>
</evidence>
<dbReference type="PROSITE" id="PS51459">
    <property type="entry name" value="FIDO"/>
    <property type="match status" value="1"/>
</dbReference>
<feature type="binding site" evidence="2">
    <location>
        <begin position="257"/>
        <end position="258"/>
    </location>
    <ligand>
        <name>ATP</name>
        <dbReference type="ChEBI" id="CHEBI:30616"/>
    </ligand>
</feature>
<evidence type="ECO:0000256" key="3">
    <source>
        <dbReference type="PIRSR" id="PIRSR640198-3"/>
    </source>
</evidence>
<dbReference type="AlphaFoldDB" id="A0A261FEJ1"/>
<evidence type="ECO:0000256" key="4">
    <source>
        <dbReference type="SAM" id="Phobius"/>
    </source>
</evidence>
<comment type="caution">
    <text evidence="6">The sequence shown here is derived from an EMBL/GenBank/DDBJ whole genome shotgun (WGS) entry which is preliminary data.</text>
</comment>
<keyword evidence="2" id="KW-0547">Nucleotide-binding</keyword>
<organism evidence="6 7">
    <name type="scientific">Bifidobacterium tissieri</name>
    <dbReference type="NCBI Taxonomy" id="1630162"/>
    <lineage>
        <taxon>Bacteria</taxon>
        <taxon>Bacillati</taxon>
        <taxon>Actinomycetota</taxon>
        <taxon>Actinomycetes</taxon>
        <taxon>Bifidobacteriales</taxon>
        <taxon>Bifidobacteriaceae</taxon>
        <taxon>Bifidobacterium</taxon>
    </lineage>
</organism>
<keyword evidence="4" id="KW-0812">Transmembrane</keyword>
<dbReference type="PANTHER" id="PTHR13504:SF38">
    <property type="entry name" value="FIDO DOMAIN-CONTAINING PROTEIN"/>
    <property type="match status" value="1"/>
</dbReference>
<evidence type="ECO:0000313" key="6">
    <source>
        <dbReference type="EMBL" id="OZG57508.1"/>
    </source>
</evidence>
<evidence type="ECO:0000256" key="2">
    <source>
        <dbReference type="PIRSR" id="PIRSR640198-2"/>
    </source>
</evidence>
<dbReference type="GO" id="GO:0005524">
    <property type="term" value="F:ATP binding"/>
    <property type="evidence" value="ECO:0007669"/>
    <property type="project" value="UniProtKB-KW"/>
</dbReference>
<dbReference type="InterPro" id="IPR036597">
    <property type="entry name" value="Fido-like_dom_sf"/>
</dbReference>
<name>A0A261FEJ1_9BIFI</name>
<dbReference type="Proteomes" id="UP000216444">
    <property type="component" value="Unassembled WGS sequence"/>
</dbReference>
<reference evidence="6 7" key="1">
    <citation type="journal article" date="2017" name="BMC Genomics">
        <title>Comparative genomic and phylogenomic analyses of the Bifidobacteriaceae family.</title>
        <authorList>
            <person name="Lugli G.A."/>
            <person name="Milani C."/>
            <person name="Turroni F."/>
            <person name="Duranti S."/>
            <person name="Mancabelli L."/>
            <person name="Mangifesta M."/>
            <person name="Ferrario C."/>
            <person name="Modesto M."/>
            <person name="Mattarelli P."/>
            <person name="Jiri K."/>
            <person name="van Sinderen D."/>
            <person name="Ventura M."/>
        </authorList>
    </citation>
    <scope>NUCLEOTIDE SEQUENCE [LARGE SCALE GENOMIC DNA]</scope>
    <source>
        <strain evidence="6 7">DSM 100201</strain>
    </source>
</reference>
<feature type="binding site" evidence="2">
    <location>
        <begin position="218"/>
        <end position="225"/>
    </location>
    <ligand>
        <name>ATP</name>
        <dbReference type="ChEBI" id="CHEBI:30616"/>
    </ligand>
</feature>
<dbReference type="RefSeq" id="WP_094663938.1">
    <property type="nucleotide sequence ID" value="NZ_MWWV01000008.1"/>
</dbReference>
<keyword evidence="4" id="KW-1133">Transmembrane helix</keyword>
<dbReference type="EMBL" id="MWWV01000008">
    <property type="protein sequence ID" value="OZG57508.1"/>
    <property type="molecule type" value="Genomic_DNA"/>
</dbReference>
<proteinExistence type="predicted"/>
<dbReference type="Pfam" id="PF02661">
    <property type="entry name" value="Fic"/>
    <property type="match status" value="1"/>
</dbReference>
<feature type="transmembrane region" description="Helical" evidence="4">
    <location>
        <begin position="194"/>
        <end position="212"/>
    </location>
</feature>
<dbReference type="InterPro" id="IPR003812">
    <property type="entry name" value="Fido"/>
</dbReference>